<gene>
    <name evidence="2" type="ORF">CKAN_02303000</name>
</gene>
<dbReference type="Proteomes" id="UP000283530">
    <property type="component" value="Unassembled WGS sequence"/>
</dbReference>
<protein>
    <submittedName>
        <fullName evidence="2">Protein BNI4-like protein</fullName>
    </submittedName>
</protein>
<dbReference type="AlphaFoldDB" id="A0A3S3NK72"/>
<evidence type="ECO:0000313" key="2">
    <source>
        <dbReference type="EMBL" id="RWR93757.1"/>
    </source>
</evidence>
<feature type="region of interest" description="Disordered" evidence="1">
    <location>
        <begin position="17"/>
        <end position="39"/>
    </location>
</feature>
<dbReference type="OrthoDB" id="1920857at2759"/>
<proteinExistence type="predicted"/>
<accession>A0A3S3NK72</accession>
<keyword evidence="3" id="KW-1185">Reference proteome</keyword>
<dbReference type="PANTHER" id="PTHR31722:SF2">
    <property type="entry name" value="DNA CROSS-LINK REPAIR 1 PROTEIN-LIKE"/>
    <property type="match status" value="1"/>
</dbReference>
<reference evidence="2 3" key="1">
    <citation type="journal article" date="2019" name="Nat. Plants">
        <title>Stout camphor tree genome fills gaps in understanding of flowering plant genome evolution.</title>
        <authorList>
            <person name="Chaw S.M."/>
            <person name="Liu Y.C."/>
            <person name="Wu Y.W."/>
            <person name="Wang H.Y."/>
            <person name="Lin C.I."/>
            <person name="Wu C.S."/>
            <person name="Ke H.M."/>
            <person name="Chang L.Y."/>
            <person name="Hsu C.Y."/>
            <person name="Yang H.T."/>
            <person name="Sudianto E."/>
            <person name="Hsu M.H."/>
            <person name="Wu K.P."/>
            <person name="Wang L.N."/>
            <person name="Leebens-Mack J.H."/>
            <person name="Tsai I.J."/>
        </authorList>
    </citation>
    <scope>NUCLEOTIDE SEQUENCE [LARGE SCALE GENOMIC DNA]</scope>
    <source>
        <strain evidence="3">cv. Chaw 1501</strain>
        <tissue evidence="2">Young leaves</tissue>
    </source>
</reference>
<comment type="caution">
    <text evidence="2">The sequence shown here is derived from an EMBL/GenBank/DDBJ whole genome shotgun (WGS) entry which is preliminary data.</text>
</comment>
<dbReference type="PANTHER" id="PTHR31722">
    <property type="entry name" value="OS06G0675200 PROTEIN"/>
    <property type="match status" value="1"/>
</dbReference>
<organism evidence="2 3">
    <name type="scientific">Cinnamomum micranthum f. kanehirae</name>
    <dbReference type="NCBI Taxonomy" id="337451"/>
    <lineage>
        <taxon>Eukaryota</taxon>
        <taxon>Viridiplantae</taxon>
        <taxon>Streptophyta</taxon>
        <taxon>Embryophyta</taxon>
        <taxon>Tracheophyta</taxon>
        <taxon>Spermatophyta</taxon>
        <taxon>Magnoliopsida</taxon>
        <taxon>Magnoliidae</taxon>
        <taxon>Laurales</taxon>
        <taxon>Lauraceae</taxon>
        <taxon>Cinnamomum</taxon>
    </lineage>
</organism>
<evidence type="ECO:0000256" key="1">
    <source>
        <dbReference type="SAM" id="MobiDB-lite"/>
    </source>
</evidence>
<name>A0A3S3NK72_9MAGN</name>
<dbReference type="EMBL" id="QPKB01000010">
    <property type="protein sequence ID" value="RWR93757.1"/>
    <property type="molecule type" value="Genomic_DNA"/>
</dbReference>
<sequence>MHPLKHSSLLSKYLTMESHDRSERTPQGIEPTASPRISFSGDFTNGTIFISGVHDSERENTHVTESERASDADFEFLSGNSSMKMVTADEVFFEGRVLPFWKAQQMEKLNKINFKPKEEKKTSEEGTDVSWFVDDDPSPRPPKCTVLWKELLRLKKHHPPSSSSSPASLVHLYSKDGEKGDAGGSCEREKHVKRIKKGLERTRSASVRIRPVVHVPICTQGKNNSVPVFFAMKKE</sequence>
<evidence type="ECO:0000313" key="3">
    <source>
        <dbReference type="Proteomes" id="UP000283530"/>
    </source>
</evidence>